<feature type="domain" description="AB hydrolase-1" evidence="1">
    <location>
        <begin position="35"/>
        <end position="314"/>
    </location>
</feature>
<dbReference type="Proteomes" id="UP001362999">
    <property type="component" value="Unassembled WGS sequence"/>
</dbReference>
<proteinExistence type="predicted"/>
<dbReference type="InterPro" id="IPR029058">
    <property type="entry name" value="AB_hydrolase_fold"/>
</dbReference>
<protein>
    <submittedName>
        <fullName evidence="2">Alpha/beta hydrolase fold-1</fullName>
    </submittedName>
</protein>
<sequence>MRHSVFTLTPCDSYPFYVQAIQYVPKESFDNGLTLIFLHAMNLHKETFEPMLRYLVKQPPEIRIRDVWCIENPNQGESAGLNEKILSTPQYRKHWTAAEYARAVQFFLSSSLHGVDFSRRTVVGIAHSGSAPSLLLLQDQASRISFRALVFLDPAILPSGKLSSRVMCDLFGNWAMSKRHTWNSRSTALEQLSSTAFKRWTPQGIKLFVDKALRLCADGSSVTLACSPMQEAAFYMSPQADLIERPFEIFTQLTAADELPIHLIVCLNDEYRGKTAEMKGTQIALIEPMAKGSVQIVEGGHMFPQTEPQLCAEAIIRVLQSLQMGVARL</sequence>
<dbReference type="GO" id="GO:0016787">
    <property type="term" value="F:hydrolase activity"/>
    <property type="evidence" value="ECO:0007669"/>
    <property type="project" value="UniProtKB-KW"/>
</dbReference>
<dbReference type="InterPro" id="IPR000073">
    <property type="entry name" value="AB_hydrolase_1"/>
</dbReference>
<dbReference type="SUPFAM" id="SSF53474">
    <property type="entry name" value="alpha/beta-Hydrolases"/>
    <property type="match status" value="1"/>
</dbReference>
<dbReference type="AlphaFoldDB" id="A0AAW0C5R0"/>
<gene>
    <name evidence="2" type="ORF">R3P38DRAFT_2916717</name>
</gene>
<dbReference type="Gene3D" id="3.40.50.1820">
    <property type="entry name" value="alpha/beta hydrolase"/>
    <property type="match status" value="1"/>
</dbReference>
<accession>A0AAW0C5R0</accession>
<dbReference type="EMBL" id="JAWWNJ010000022">
    <property type="protein sequence ID" value="KAK7033857.1"/>
    <property type="molecule type" value="Genomic_DNA"/>
</dbReference>
<evidence type="ECO:0000313" key="3">
    <source>
        <dbReference type="Proteomes" id="UP001362999"/>
    </source>
</evidence>
<evidence type="ECO:0000259" key="1">
    <source>
        <dbReference type="Pfam" id="PF12697"/>
    </source>
</evidence>
<keyword evidence="2" id="KW-0378">Hydrolase</keyword>
<keyword evidence="3" id="KW-1185">Reference proteome</keyword>
<organism evidence="2 3">
    <name type="scientific">Favolaschia claudopus</name>
    <dbReference type="NCBI Taxonomy" id="2862362"/>
    <lineage>
        <taxon>Eukaryota</taxon>
        <taxon>Fungi</taxon>
        <taxon>Dikarya</taxon>
        <taxon>Basidiomycota</taxon>
        <taxon>Agaricomycotina</taxon>
        <taxon>Agaricomycetes</taxon>
        <taxon>Agaricomycetidae</taxon>
        <taxon>Agaricales</taxon>
        <taxon>Marasmiineae</taxon>
        <taxon>Mycenaceae</taxon>
        <taxon>Favolaschia</taxon>
    </lineage>
</organism>
<name>A0AAW0C5R0_9AGAR</name>
<evidence type="ECO:0000313" key="2">
    <source>
        <dbReference type="EMBL" id="KAK7033857.1"/>
    </source>
</evidence>
<comment type="caution">
    <text evidence="2">The sequence shown here is derived from an EMBL/GenBank/DDBJ whole genome shotgun (WGS) entry which is preliminary data.</text>
</comment>
<dbReference type="Pfam" id="PF12697">
    <property type="entry name" value="Abhydrolase_6"/>
    <property type="match status" value="1"/>
</dbReference>
<reference evidence="2 3" key="1">
    <citation type="journal article" date="2024" name="J Genomics">
        <title>Draft genome sequencing and assembly of Favolaschia claudopus CIRM-BRFM 2984 isolated from oak limbs.</title>
        <authorList>
            <person name="Navarro D."/>
            <person name="Drula E."/>
            <person name="Chaduli D."/>
            <person name="Cazenave R."/>
            <person name="Ahrendt S."/>
            <person name="Wang J."/>
            <person name="Lipzen A."/>
            <person name="Daum C."/>
            <person name="Barry K."/>
            <person name="Grigoriev I.V."/>
            <person name="Favel A."/>
            <person name="Rosso M.N."/>
            <person name="Martin F."/>
        </authorList>
    </citation>
    <scope>NUCLEOTIDE SEQUENCE [LARGE SCALE GENOMIC DNA]</scope>
    <source>
        <strain evidence="2 3">CIRM-BRFM 2984</strain>
    </source>
</reference>